<comment type="caution">
    <text evidence="2">The sequence shown here is derived from an EMBL/GenBank/DDBJ whole genome shotgun (WGS) entry which is preliminary data.</text>
</comment>
<feature type="transmembrane region" description="Helical" evidence="1">
    <location>
        <begin position="166"/>
        <end position="196"/>
    </location>
</feature>
<keyword evidence="1" id="KW-0472">Membrane</keyword>
<feature type="transmembrane region" description="Helical" evidence="1">
    <location>
        <begin position="88"/>
        <end position="109"/>
    </location>
</feature>
<evidence type="ECO:0000313" key="3">
    <source>
        <dbReference type="Proteomes" id="UP000248132"/>
    </source>
</evidence>
<keyword evidence="1" id="KW-0812">Transmembrane</keyword>
<dbReference type="OrthoDB" id="5122730at2"/>
<proteinExistence type="predicted"/>
<feature type="transmembrane region" description="Helical" evidence="1">
    <location>
        <begin position="6"/>
        <end position="21"/>
    </location>
</feature>
<feature type="transmembrane region" description="Helical" evidence="1">
    <location>
        <begin position="121"/>
        <end position="145"/>
    </location>
</feature>
<dbReference type="Pfam" id="PF11750">
    <property type="entry name" value="DUF3307"/>
    <property type="match status" value="1"/>
</dbReference>
<dbReference type="EMBL" id="QKMR01000022">
    <property type="protein sequence ID" value="PYG85810.1"/>
    <property type="molecule type" value="Genomic_DNA"/>
</dbReference>
<feature type="transmembrane region" description="Helical" evidence="1">
    <location>
        <begin position="208"/>
        <end position="226"/>
    </location>
</feature>
<organism evidence="2 3">
    <name type="scientific">Ruminiclostridium sufflavum DSM 19573</name>
    <dbReference type="NCBI Taxonomy" id="1121337"/>
    <lineage>
        <taxon>Bacteria</taxon>
        <taxon>Bacillati</taxon>
        <taxon>Bacillota</taxon>
        <taxon>Clostridia</taxon>
        <taxon>Eubacteriales</taxon>
        <taxon>Oscillospiraceae</taxon>
        <taxon>Ruminiclostridium</taxon>
    </lineage>
</organism>
<evidence type="ECO:0000313" key="2">
    <source>
        <dbReference type="EMBL" id="PYG85810.1"/>
    </source>
</evidence>
<dbReference type="AlphaFoldDB" id="A0A318XGY7"/>
<keyword evidence="1" id="KW-1133">Transmembrane helix</keyword>
<dbReference type="Proteomes" id="UP000248132">
    <property type="component" value="Unassembled WGS sequence"/>
</dbReference>
<dbReference type="RefSeq" id="WP_110463080.1">
    <property type="nucleotide sequence ID" value="NZ_QKMR01000022.1"/>
</dbReference>
<keyword evidence="3" id="KW-1185">Reference proteome</keyword>
<feature type="transmembrane region" description="Helical" evidence="1">
    <location>
        <begin position="33"/>
        <end position="51"/>
    </location>
</feature>
<protein>
    <submittedName>
        <fullName evidence="2">Uncharacterized protein DUF3307</fullName>
    </submittedName>
</protein>
<sequence length="228" mass="26056">MQNTDFLMLLIFAHLMGDYVLQTSNIAKKKAKSARGIVTHGIIVFFASAVFLGNYGLIGEMAAITISIIHFAIDYAKMKTKKYCKHESIHNIADQMLHLLVIIICYLFFKDMLEEPVIKLKYIGMCNYLIIITYVSTVITKNILCDICEKRPQCNFFLKYERIFDFFIVLIAVLSFFNVLTGAAVSAIAATAFYLAETKYFKYSPRQAVLKAVIYIAFACVFRFLTNY</sequence>
<dbReference type="InterPro" id="IPR021737">
    <property type="entry name" value="Phage_phiKZ_Orf197"/>
</dbReference>
<reference evidence="2 3" key="1">
    <citation type="submission" date="2018-06" db="EMBL/GenBank/DDBJ databases">
        <title>Genomic Encyclopedia of Type Strains, Phase I: the one thousand microbial genomes (KMG-I) project.</title>
        <authorList>
            <person name="Kyrpides N."/>
        </authorList>
    </citation>
    <scope>NUCLEOTIDE SEQUENCE [LARGE SCALE GENOMIC DNA]</scope>
    <source>
        <strain evidence="2 3">DSM 19573</strain>
    </source>
</reference>
<gene>
    <name evidence="2" type="ORF">LY28_03106</name>
</gene>
<accession>A0A318XGY7</accession>
<evidence type="ECO:0000256" key="1">
    <source>
        <dbReference type="SAM" id="Phobius"/>
    </source>
</evidence>
<name>A0A318XGY7_9FIRM</name>